<dbReference type="PANTHER" id="PTHR43537">
    <property type="entry name" value="TRANSCRIPTIONAL REGULATOR, GNTR FAMILY"/>
    <property type="match status" value="1"/>
</dbReference>
<dbReference type="SMART" id="SM00895">
    <property type="entry name" value="FCD"/>
    <property type="match status" value="1"/>
</dbReference>
<dbReference type="InterPro" id="IPR008920">
    <property type="entry name" value="TF_FadR/GntR_C"/>
</dbReference>
<dbReference type="PROSITE" id="PS50949">
    <property type="entry name" value="HTH_GNTR"/>
    <property type="match status" value="1"/>
</dbReference>
<dbReference type="Pfam" id="PF00392">
    <property type="entry name" value="GntR"/>
    <property type="match status" value="1"/>
</dbReference>
<evidence type="ECO:0000313" key="6">
    <source>
        <dbReference type="Proteomes" id="UP000027037"/>
    </source>
</evidence>
<evidence type="ECO:0000256" key="1">
    <source>
        <dbReference type="ARBA" id="ARBA00023015"/>
    </source>
</evidence>
<dbReference type="SUPFAM" id="SSF46785">
    <property type="entry name" value="Winged helix' DNA-binding domain"/>
    <property type="match status" value="1"/>
</dbReference>
<comment type="caution">
    <text evidence="5">The sequence shown here is derived from an EMBL/GenBank/DDBJ whole genome shotgun (WGS) entry which is preliminary data.</text>
</comment>
<protein>
    <recommendedName>
        <fullName evidence="4">HTH gntR-type domain-containing protein</fullName>
    </recommendedName>
</protein>
<dbReference type="PATRIC" id="fig|1280946.3.peg.1687"/>
<dbReference type="Gene3D" id="1.10.10.10">
    <property type="entry name" value="Winged helix-like DNA-binding domain superfamily/Winged helix DNA-binding domain"/>
    <property type="match status" value="1"/>
</dbReference>
<dbReference type="OrthoDB" id="7618373at2"/>
<evidence type="ECO:0000313" key="5">
    <source>
        <dbReference type="EMBL" id="KCZ54785.1"/>
    </source>
</evidence>
<keyword evidence="6" id="KW-1185">Reference proteome</keyword>
<dbReference type="CDD" id="cd07377">
    <property type="entry name" value="WHTH_GntR"/>
    <property type="match status" value="1"/>
</dbReference>
<dbReference type="EMBL" id="AWFF01000034">
    <property type="protein sequence ID" value="KCZ54785.1"/>
    <property type="molecule type" value="Genomic_DNA"/>
</dbReference>
<dbReference type="Gene3D" id="1.20.120.530">
    <property type="entry name" value="GntR ligand-binding domain-like"/>
    <property type="match status" value="1"/>
</dbReference>
<evidence type="ECO:0000256" key="3">
    <source>
        <dbReference type="ARBA" id="ARBA00023163"/>
    </source>
</evidence>
<name>A0A062UFA2_9PROT</name>
<dbReference type="PANTHER" id="PTHR43537:SF49">
    <property type="entry name" value="TRANSCRIPTIONAL REGULATORY PROTEIN"/>
    <property type="match status" value="1"/>
</dbReference>
<dbReference type="SUPFAM" id="SSF48008">
    <property type="entry name" value="GntR ligand-binding domain-like"/>
    <property type="match status" value="1"/>
</dbReference>
<sequence>MKPSTSTLAPSVPEAIAKALTSDIAAERLKPGERLVEVKLAKRFDASRGSVRDALRQLEKRNLVQMQPNRGAVVVGIPLEIIADNFAVTATLIGLASRYAVQQARPDIIHELGERQKHVAALVEAGFTPPREFATALGRFFALMITASNNRTVREMTSTLLNEASWEAMWETPCDHLTLERQREIAGMIQTIWDHIANGNADAAERNIRLFHQSHRDAVLREISMRRKQAIDKTRIVSFDASNAEKLVEEGFEERLRALEEQVTELRQAAPAP</sequence>
<keyword evidence="2" id="KW-0238">DNA-binding</keyword>
<dbReference type="SMART" id="SM00345">
    <property type="entry name" value="HTH_GNTR"/>
    <property type="match status" value="1"/>
</dbReference>
<dbReference type="InterPro" id="IPR036390">
    <property type="entry name" value="WH_DNA-bd_sf"/>
</dbReference>
<dbReference type="GO" id="GO:0003677">
    <property type="term" value="F:DNA binding"/>
    <property type="evidence" value="ECO:0007669"/>
    <property type="project" value="UniProtKB-KW"/>
</dbReference>
<dbReference type="eggNOG" id="COG1802">
    <property type="taxonomic scope" value="Bacteria"/>
</dbReference>
<dbReference type="RefSeq" id="WP_051601325.1">
    <property type="nucleotide sequence ID" value="NZ_AWFF01000034.1"/>
</dbReference>
<feature type="domain" description="HTH gntR-type" evidence="4">
    <location>
        <begin position="10"/>
        <end position="77"/>
    </location>
</feature>
<evidence type="ECO:0000259" key="4">
    <source>
        <dbReference type="PROSITE" id="PS50949"/>
    </source>
</evidence>
<dbReference type="GO" id="GO:0003700">
    <property type="term" value="F:DNA-binding transcription factor activity"/>
    <property type="evidence" value="ECO:0007669"/>
    <property type="project" value="InterPro"/>
</dbReference>
<reference evidence="5 6" key="1">
    <citation type="journal article" date="2014" name="Antonie Van Leeuwenhoek">
        <title>Hyphomonas beringensis sp. nov. and Hyphomonas chukchiensis sp. nov., isolated from surface seawater of the Bering Sea and Chukchi Sea.</title>
        <authorList>
            <person name="Li C."/>
            <person name="Lai Q."/>
            <person name="Li G."/>
            <person name="Dong C."/>
            <person name="Wang J."/>
            <person name="Liao Y."/>
            <person name="Shao Z."/>
        </authorList>
    </citation>
    <scope>NUCLEOTIDE SEQUENCE [LARGE SCALE GENOMIC DNA]</scope>
    <source>
        <strain evidence="5 6">25B14_1</strain>
    </source>
</reference>
<dbReference type="AlphaFoldDB" id="A0A062UFA2"/>
<gene>
    <name evidence="5" type="ORF">HY29_13380</name>
</gene>
<dbReference type="Pfam" id="PF07729">
    <property type="entry name" value="FCD"/>
    <property type="match status" value="1"/>
</dbReference>
<evidence type="ECO:0000256" key="2">
    <source>
        <dbReference type="ARBA" id="ARBA00023125"/>
    </source>
</evidence>
<accession>A0A062UFA2</accession>
<proteinExistence type="predicted"/>
<keyword evidence="1" id="KW-0805">Transcription regulation</keyword>
<dbReference type="Proteomes" id="UP000027037">
    <property type="component" value="Unassembled WGS sequence"/>
</dbReference>
<dbReference type="InterPro" id="IPR000524">
    <property type="entry name" value="Tscrpt_reg_HTH_GntR"/>
</dbReference>
<dbReference type="STRING" id="1280946.HY29_13380"/>
<dbReference type="InterPro" id="IPR011711">
    <property type="entry name" value="GntR_C"/>
</dbReference>
<keyword evidence="3" id="KW-0804">Transcription</keyword>
<organism evidence="5 6">
    <name type="scientific">Hyphomonas beringensis</name>
    <dbReference type="NCBI Taxonomy" id="1280946"/>
    <lineage>
        <taxon>Bacteria</taxon>
        <taxon>Pseudomonadati</taxon>
        <taxon>Pseudomonadota</taxon>
        <taxon>Alphaproteobacteria</taxon>
        <taxon>Hyphomonadales</taxon>
        <taxon>Hyphomonadaceae</taxon>
        <taxon>Hyphomonas</taxon>
    </lineage>
</organism>
<dbReference type="InterPro" id="IPR036388">
    <property type="entry name" value="WH-like_DNA-bd_sf"/>
</dbReference>